<dbReference type="KEGG" id="gvi:gll2939"/>
<organism evidence="1 2">
    <name type="scientific">Gloeobacter violaceus (strain ATCC 29082 / PCC 7421)</name>
    <dbReference type="NCBI Taxonomy" id="251221"/>
    <lineage>
        <taxon>Bacteria</taxon>
        <taxon>Bacillati</taxon>
        <taxon>Cyanobacteriota</taxon>
        <taxon>Cyanophyceae</taxon>
        <taxon>Gloeobacterales</taxon>
        <taxon>Gloeobacteraceae</taxon>
        <taxon>Gloeobacter</taxon>
    </lineage>
</organism>
<evidence type="ECO:0000313" key="1">
    <source>
        <dbReference type="EMBL" id="BAC90880.1"/>
    </source>
</evidence>
<accession>Q7NCN9</accession>
<reference evidence="1 2" key="1">
    <citation type="journal article" date="2003" name="DNA Res.">
        <title>Complete genome structure of Gloeobacter violaceus PCC 7421, a cyanobacterium that lacks thylakoids.</title>
        <authorList>
            <person name="Nakamura Y."/>
            <person name="Kaneko T."/>
            <person name="Sato S."/>
            <person name="Mimuro M."/>
            <person name="Miyashita H."/>
            <person name="Tsuchiya T."/>
            <person name="Sasamoto S."/>
            <person name="Watanabe A."/>
            <person name="Kawashima K."/>
            <person name="Kishida Y."/>
            <person name="Kiyokawa C."/>
            <person name="Kohara M."/>
            <person name="Matsumoto M."/>
            <person name="Matsuno A."/>
            <person name="Nakazaki N."/>
            <person name="Shimpo S."/>
            <person name="Takeuchi C."/>
            <person name="Yamada M."/>
            <person name="Tabata S."/>
        </authorList>
    </citation>
    <scope>NUCLEOTIDE SEQUENCE [LARGE SCALE GENOMIC DNA]</scope>
    <source>
        <strain evidence="2">ATCC 29082 / PCC 7421</strain>
    </source>
</reference>
<dbReference type="OrthoDB" id="9770793at2"/>
<dbReference type="EnsemblBacteria" id="BAC90880">
    <property type="protein sequence ID" value="BAC90880"/>
    <property type="gene ID" value="BAC90880"/>
</dbReference>
<evidence type="ECO:0000313" key="2">
    <source>
        <dbReference type="Proteomes" id="UP000000557"/>
    </source>
</evidence>
<dbReference type="PhylomeDB" id="Q7NCN9"/>
<dbReference type="EMBL" id="BA000045">
    <property type="protein sequence ID" value="BAC90880.1"/>
    <property type="molecule type" value="Genomic_DNA"/>
</dbReference>
<sequence>MYSRCLGWPDAATGAYCSRLPVAAGAALNWISRARTLNLYIPSIEVRLLREGLVESVHYCEAVVVDHRGRTLAHGGNKQLPTTFIRSALKPFQALPVLRSGAHQAYAMDDADLALLCSSHSGELVHARRAFNLLWRMGLDPAILVCPVPPGRTSPLEYNCSGKHAGMLAVCRQRSWTTERYADRRHPVQLLVAKTLCELLALPFDELVQARDDCGVPTYQLALAQMAWLYAQLSSGESAELECLARAMIREPEMVAGEGRFDTVLMQMSGGDLVSKAGAEGVQCIGRTGQGMGLAIKVYDGSDRAKYPVVIHLLRQLGWIDPSVADALGDRFAVLGEHQRLEVVGELEMA</sequence>
<dbReference type="PANTHER" id="PTHR42110:SF1">
    <property type="entry name" value="L-ASPARAGINASE, PUTATIVE (AFU_ORTHOLOGUE AFUA_3G11890)-RELATED"/>
    <property type="match status" value="1"/>
</dbReference>
<gene>
    <name evidence="1" type="ordered locus">gll2939</name>
</gene>
<dbReference type="HOGENOM" id="CLU_062004_0_0_3"/>
<proteinExistence type="predicted"/>
<keyword evidence="2" id="KW-1185">Reference proteome</keyword>
<dbReference type="STRING" id="251221.gene:10760443"/>
<dbReference type="Pfam" id="PF06089">
    <property type="entry name" value="Asparaginase_II"/>
    <property type="match status" value="1"/>
</dbReference>
<dbReference type="InParanoid" id="Q7NCN9"/>
<name>Q7NCN9_GLOVI</name>
<reference evidence="1 2" key="2">
    <citation type="journal article" date="2003" name="DNA Res.">
        <title>Complete genome structure of Gloeobacter violaceus PCC 7421, a cyanobacterium that lacks thylakoids (supplement).</title>
        <authorList>
            <person name="Nakamura Y."/>
            <person name="Kaneko T."/>
            <person name="Sato S."/>
            <person name="Mimuro M."/>
            <person name="Miyashita H."/>
            <person name="Tsuchiya T."/>
            <person name="Sasamoto S."/>
            <person name="Watanabe A."/>
            <person name="Kawashima K."/>
            <person name="Kishida Y."/>
            <person name="Kiyokawa C."/>
            <person name="Kohara M."/>
            <person name="Matsumoto M."/>
            <person name="Matsuno A."/>
            <person name="Nakazaki N."/>
            <person name="Shimpo S."/>
            <person name="Takeuchi C."/>
            <person name="Yamada M."/>
            <person name="Tabata S."/>
        </authorList>
    </citation>
    <scope>NUCLEOTIDE SEQUENCE [LARGE SCALE GENOMIC DNA]</scope>
    <source>
        <strain evidence="2">ATCC 29082 / PCC 7421</strain>
    </source>
</reference>
<dbReference type="InterPro" id="IPR010349">
    <property type="entry name" value="Asparaginase_II"/>
</dbReference>
<dbReference type="PATRIC" id="fig|251221.4.peg.2966"/>
<dbReference type="AlphaFoldDB" id="Q7NCN9"/>
<dbReference type="Proteomes" id="UP000000557">
    <property type="component" value="Chromosome"/>
</dbReference>
<dbReference type="PANTHER" id="PTHR42110">
    <property type="entry name" value="L-ASPARAGINASE, PUTATIVE (AFU_ORTHOLOGUE AFUA_3G11890)-RELATED"/>
    <property type="match status" value="1"/>
</dbReference>
<protein>
    <submittedName>
        <fullName evidence="1">Gll2939 protein</fullName>
    </submittedName>
</protein>
<dbReference type="eggNOG" id="COG4448">
    <property type="taxonomic scope" value="Bacteria"/>
</dbReference>